<keyword evidence="2" id="KW-1185">Reference proteome</keyword>
<evidence type="ECO:0000313" key="2">
    <source>
        <dbReference type="Proteomes" id="UP000050525"/>
    </source>
</evidence>
<comment type="caution">
    <text evidence="1">The sequence shown here is derived from an EMBL/GenBank/DDBJ whole genome shotgun (WGS) entry which is preliminary data.</text>
</comment>
<gene>
    <name evidence="1" type="ORF">Y1Q_0003213</name>
</gene>
<accession>A0A151ME89</accession>
<evidence type="ECO:0000313" key="1">
    <source>
        <dbReference type="EMBL" id="KYO22710.1"/>
    </source>
</evidence>
<protein>
    <submittedName>
        <fullName evidence="1">Uncharacterized protein</fullName>
    </submittedName>
</protein>
<dbReference type="AlphaFoldDB" id="A0A151ME89"/>
<proteinExistence type="predicted"/>
<dbReference type="EMBL" id="AKHW03006231">
    <property type="protein sequence ID" value="KYO22710.1"/>
    <property type="molecule type" value="Genomic_DNA"/>
</dbReference>
<sequence>MYSHKWSSKQITNEFNSEPIRAQEKELEGFTHKDNLRCLVDGRHVNRLDKVCQTGPPLNVHQNIKLERNRESMWSLLSNFLQVRPPQAEARDQRKMIKCWLDVCLSS</sequence>
<reference evidence="1 2" key="1">
    <citation type="journal article" date="2012" name="Genome Biol.">
        <title>Sequencing three crocodilian genomes to illuminate the evolution of archosaurs and amniotes.</title>
        <authorList>
            <person name="St John J.A."/>
            <person name="Braun E.L."/>
            <person name="Isberg S.R."/>
            <person name="Miles L.G."/>
            <person name="Chong A.Y."/>
            <person name="Gongora J."/>
            <person name="Dalzell P."/>
            <person name="Moran C."/>
            <person name="Bed'hom B."/>
            <person name="Abzhanov A."/>
            <person name="Burgess S.C."/>
            <person name="Cooksey A.M."/>
            <person name="Castoe T.A."/>
            <person name="Crawford N.G."/>
            <person name="Densmore L.D."/>
            <person name="Drew J.C."/>
            <person name="Edwards S.V."/>
            <person name="Faircloth B.C."/>
            <person name="Fujita M.K."/>
            <person name="Greenwold M.J."/>
            <person name="Hoffmann F.G."/>
            <person name="Howard J.M."/>
            <person name="Iguchi T."/>
            <person name="Janes D.E."/>
            <person name="Khan S.Y."/>
            <person name="Kohno S."/>
            <person name="de Koning A.J."/>
            <person name="Lance S.L."/>
            <person name="McCarthy F.M."/>
            <person name="McCormack J.E."/>
            <person name="Merchant M.E."/>
            <person name="Peterson D.G."/>
            <person name="Pollock D.D."/>
            <person name="Pourmand N."/>
            <person name="Raney B.J."/>
            <person name="Roessler K.A."/>
            <person name="Sanford J.R."/>
            <person name="Sawyer R.H."/>
            <person name="Schmidt C.J."/>
            <person name="Triplett E.W."/>
            <person name="Tuberville T.D."/>
            <person name="Venegas-Anaya M."/>
            <person name="Howard J.T."/>
            <person name="Jarvis E.D."/>
            <person name="Guillette L.J.Jr."/>
            <person name="Glenn T.C."/>
            <person name="Green R.E."/>
            <person name="Ray D.A."/>
        </authorList>
    </citation>
    <scope>NUCLEOTIDE SEQUENCE [LARGE SCALE GENOMIC DNA]</scope>
    <source>
        <strain evidence="1">KSC_2009_1</strain>
    </source>
</reference>
<dbReference type="Proteomes" id="UP000050525">
    <property type="component" value="Unassembled WGS sequence"/>
</dbReference>
<name>A0A151ME89_ALLMI</name>
<organism evidence="1 2">
    <name type="scientific">Alligator mississippiensis</name>
    <name type="common">American alligator</name>
    <dbReference type="NCBI Taxonomy" id="8496"/>
    <lineage>
        <taxon>Eukaryota</taxon>
        <taxon>Metazoa</taxon>
        <taxon>Chordata</taxon>
        <taxon>Craniata</taxon>
        <taxon>Vertebrata</taxon>
        <taxon>Euteleostomi</taxon>
        <taxon>Archelosauria</taxon>
        <taxon>Archosauria</taxon>
        <taxon>Crocodylia</taxon>
        <taxon>Alligatoridae</taxon>
        <taxon>Alligatorinae</taxon>
        <taxon>Alligator</taxon>
    </lineage>
</organism>